<evidence type="ECO:0000256" key="13">
    <source>
        <dbReference type="SAM" id="MobiDB-lite"/>
    </source>
</evidence>
<feature type="domain" description="Integrase catalytic" evidence="16">
    <location>
        <begin position="1055"/>
        <end position="1222"/>
    </location>
</feature>
<dbReference type="FunFam" id="3.30.70.270:FF:000026">
    <property type="entry name" value="Transposon Ty3-G Gag-Pol polyprotein"/>
    <property type="match status" value="1"/>
</dbReference>
<evidence type="ECO:0000313" key="18">
    <source>
        <dbReference type="Proteomes" id="UP000285301"/>
    </source>
</evidence>
<dbReference type="Gene3D" id="2.40.70.10">
    <property type="entry name" value="Acid Proteases"/>
    <property type="match status" value="1"/>
</dbReference>
<keyword evidence="12" id="KW-0863">Zinc-finger</keyword>
<dbReference type="Pfam" id="PF13975">
    <property type="entry name" value="gag-asp_proteas"/>
    <property type="match status" value="1"/>
</dbReference>
<keyword evidence="5" id="KW-0255">Endonuclease</keyword>
<dbReference type="InterPro" id="IPR021109">
    <property type="entry name" value="Peptidase_aspartic_dom_sf"/>
</dbReference>
<feature type="compositionally biased region" description="Basic and acidic residues" evidence="13">
    <location>
        <begin position="377"/>
        <end position="390"/>
    </location>
</feature>
<dbReference type="InterPro" id="IPR036397">
    <property type="entry name" value="RNaseH_sf"/>
</dbReference>
<feature type="compositionally biased region" description="Polar residues" evidence="13">
    <location>
        <begin position="95"/>
        <end position="105"/>
    </location>
</feature>
<dbReference type="InterPro" id="IPR001878">
    <property type="entry name" value="Znf_CCHC"/>
</dbReference>
<evidence type="ECO:0000259" key="15">
    <source>
        <dbReference type="PROSITE" id="PS50175"/>
    </source>
</evidence>
<dbReference type="InterPro" id="IPR001969">
    <property type="entry name" value="Aspartic_peptidase_AS"/>
</dbReference>
<dbReference type="GO" id="GO:0015074">
    <property type="term" value="P:DNA integration"/>
    <property type="evidence" value="ECO:0007669"/>
    <property type="project" value="UniProtKB-KW"/>
</dbReference>
<organism evidence="17 18">
    <name type="scientific">Dinothrombium tinctorium</name>
    <dbReference type="NCBI Taxonomy" id="1965070"/>
    <lineage>
        <taxon>Eukaryota</taxon>
        <taxon>Metazoa</taxon>
        <taxon>Ecdysozoa</taxon>
        <taxon>Arthropoda</taxon>
        <taxon>Chelicerata</taxon>
        <taxon>Arachnida</taxon>
        <taxon>Acari</taxon>
        <taxon>Acariformes</taxon>
        <taxon>Trombidiformes</taxon>
        <taxon>Prostigmata</taxon>
        <taxon>Anystina</taxon>
        <taxon>Parasitengona</taxon>
        <taxon>Trombidioidea</taxon>
        <taxon>Trombidiidae</taxon>
        <taxon>Dinothrombium</taxon>
    </lineage>
</organism>
<dbReference type="Pfam" id="PF00078">
    <property type="entry name" value="RVT_1"/>
    <property type="match status" value="1"/>
</dbReference>
<sequence>KSEEEEIIHVVTTRVRSALDRTLDAKMEEKLEQKFARFESVLMEKLKKWKDEIISATQSSTDQLTTTSMDNVFQDIKSTERSSVSSQTSNQESTPTSKVGNLSYQFSGSVPREQDYRRKLPRINMAMFNGRGDPLEFLNNFEISAACYDFNDQQTIYAFIDRLTGAAKSWFGSKFRGRVNNVTWEEVKEQFKHHFNTVTYLIKAETELAELRYRMSDDIQAFLWKFERLMRYVEGPKNKENDRRYMFGLYRVMPHEIQMMVPLTPSITYDEVKEKIAALATTVNIQARRANQQRRSRAFSDNANQRGRGRGKTRSKSRQRSLSRHRSESNQQTFCYYCGREGHLMQRCWKRINDEAKLSDEKSVKSGNTPKATPRKGSVEVNKERLKNKESSTSSDQDSDNDIEIYSTELEQERKNFLFVTVKIYGKKIEALVDTGAETSVIKFDDIKDIIEKKKIKLQASHRYIRTFNTRQEKPKVGRFPITVFKQQLWTSAIVSKNMKRSMLIGMDILGKLKGNLVFDIEKKAVKLIAKRKVEKRKKIDSEDTKLDFDKMVLAKDPGQKEQLKKLLIKNQHLFAKSWRDNKQIKKAVHVIDTGNEKPSKHVLYRVPQKYKKFLEKEIDDMLKAGIIEENNGPWAAPVFVIPKKDGTAHAYPIPRMDECLDMLNGAKYFSAIDLRSGYYQFVLDPASQEKAAFVTPKGLYKPKRMMFGLANAPSTFQREMDKIFKEKIGSSVLVYIDDIMVYSATFEKQIQDLKDVFRICDEHDIRLAPNKCTFGAQEIEFLGHCVSGEGIKPIQGKVKKVQSFKTPRTVRQIQSFLGLVNYYRRFIPNLSKRERPLRELTKKNVPFVWTESCEAAFQDLKNTLCSNPVVVQFDPQRETLLKVDASSLGIGVILAQLDDTGQERLKIVTFKDEEYSDMEIYAIEETQTPIDLNQIKQLQQRDEYCMGIKTKLEQGRKITFTIKDDIVYKIIKDDGNKKLLIVVPRFFRKQILQEFHDSTIGAHLSALKTKEKIEHNFWWPQLTQTVRRYVQGCEECQKLKSPRAPIQGYLEPTKPVSPWNRLSIDILGELPQTERGNRWIIVAQDSFTKWCEIKAVSNIKASTVADFILYNIILRHGTPLHLLSDRGPQFMSNLVQELCKLLVIKKISTAPYKPSTNGQVERLNQTLANCLAKFTIKNHREWDILLPFIEWSLNTSIQDSTKFSPYFINHGRHPVFPVDAA</sequence>
<dbReference type="GO" id="GO:0042575">
    <property type="term" value="C:DNA polymerase complex"/>
    <property type="evidence" value="ECO:0007669"/>
    <property type="project" value="UniProtKB-ARBA"/>
</dbReference>
<dbReference type="InterPro" id="IPR000477">
    <property type="entry name" value="RT_dom"/>
</dbReference>
<dbReference type="GO" id="GO:0008270">
    <property type="term" value="F:zinc ion binding"/>
    <property type="evidence" value="ECO:0007669"/>
    <property type="project" value="UniProtKB-KW"/>
</dbReference>
<dbReference type="InterPro" id="IPR043128">
    <property type="entry name" value="Rev_trsase/Diguanyl_cyclase"/>
</dbReference>
<keyword evidence="12" id="KW-0479">Metal-binding</keyword>
<evidence type="ECO:0000256" key="12">
    <source>
        <dbReference type="PROSITE-ProRule" id="PRU00047"/>
    </source>
</evidence>
<evidence type="ECO:0000256" key="10">
    <source>
        <dbReference type="ARBA" id="ARBA00022918"/>
    </source>
</evidence>
<dbReference type="Pfam" id="PF00665">
    <property type="entry name" value="rve"/>
    <property type="match status" value="1"/>
</dbReference>
<feature type="non-terminal residue" evidence="17">
    <location>
        <position position="1"/>
    </location>
</feature>
<keyword evidence="9" id="KW-0229">DNA integration</keyword>
<evidence type="ECO:0000256" key="2">
    <source>
        <dbReference type="ARBA" id="ARBA00022679"/>
    </source>
</evidence>
<feature type="region of interest" description="Disordered" evidence="13">
    <location>
        <begin position="288"/>
        <end position="326"/>
    </location>
</feature>
<feature type="compositionally biased region" description="Basic residues" evidence="13">
    <location>
        <begin position="307"/>
        <end position="324"/>
    </location>
</feature>
<dbReference type="CDD" id="cd01647">
    <property type="entry name" value="RT_LTR"/>
    <property type="match status" value="1"/>
</dbReference>
<keyword evidence="10" id="KW-0695">RNA-directed DNA polymerase</keyword>
<name>A0A3S3RK21_9ACAR</name>
<dbReference type="Gene3D" id="3.30.420.10">
    <property type="entry name" value="Ribonuclease H-like superfamily/Ribonuclease H"/>
    <property type="match status" value="1"/>
</dbReference>
<dbReference type="Gene3D" id="3.30.70.270">
    <property type="match status" value="2"/>
</dbReference>
<keyword evidence="18" id="KW-1185">Reference proteome</keyword>
<dbReference type="GO" id="GO:0003964">
    <property type="term" value="F:RNA-directed DNA polymerase activity"/>
    <property type="evidence" value="ECO:0007669"/>
    <property type="project" value="UniProtKB-KW"/>
</dbReference>
<evidence type="ECO:0000256" key="8">
    <source>
        <dbReference type="ARBA" id="ARBA00022884"/>
    </source>
</evidence>
<proteinExistence type="predicted"/>
<keyword evidence="2" id="KW-0808">Transferase</keyword>
<evidence type="ECO:0000256" key="1">
    <source>
        <dbReference type="ARBA" id="ARBA00012493"/>
    </source>
</evidence>
<dbReference type="EMBL" id="NCKU01010396">
    <property type="protein sequence ID" value="RWS00829.1"/>
    <property type="molecule type" value="Genomic_DNA"/>
</dbReference>
<comment type="caution">
    <text evidence="17">The sequence shown here is derived from an EMBL/GenBank/DDBJ whole genome shotgun (WGS) entry which is preliminary data.</text>
</comment>
<dbReference type="Gene3D" id="3.10.10.10">
    <property type="entry name" value="HIV Type 1 Reverse Transcriptase, subunit A, domain 1"/>
    <property type="match status" value="1"/>
</dbReference>
<dbReference type="AlphaFoldDB" id="A0A3S3RK21"/>
<dbReference type="PROSITE" id="PS50158">
    <property type="entry name" value="ZF_CCHC"/>
    <property type="match status" value="1"/>
</dbReference>
<dbReference type="InterPro" id="IPR043502">
    <property type="entry name" value="DNA/RNA_pol_sf"/>
</dbReference>
<evidence type="ECO:0000256" key="6">
    <source>
        <dbReference type="ARBA" id="ARBA00022801"/>
    </source>
</evidence>
<evidence type="ECO:0000256" key="7">
    <source>
        <dbReference type="ARBA" id="ARBA00022842"/>
    </source>
</evidence>
<dbReference type="InterPro" id="IPR001584">
    <property type="entry name" value="Integrase_cat-core"/>
</dbReference>
<dbReference type="FunFam" id="3.30.420.10:FF:000032">
    <property type="entry name" value="Retrovirus-related Pol polyprotein from transposon 297-like Protein"/>
    <property type="match status" value="1"/>
</dbReference>
<keyword evidence="11" id="KW-0511">Multifunctional enzyme</keyword>
<evidence type="ECO:0000256" key="3">
    <source>
        <dbReference type="ARBA" id="ARBA00022695"/>
    </source>
</evidence>
<dbReference type="FunFam" id="1.10.340.70:FF:000001">
    <property type="entry name" value="Retrovirus-related Pol polyprotein from transposon gypsy-like Protein"/>
    <property type="match status" value="1"/>
</dbReference>
<dbReference type="GO" id="GO:0003723">
    <property type="term" value="F:RNA binding"/>
    <property type="evidence" value="ECO:0007669"/>
    <property type="project" value="UniProtKB-KW"/>
</dbReference>
<dbReference type="InterPro" id="IPR050951">
    <property type="entry name" value="Retrovirus_Pol_polyprotein"/>
</dbReference>
<keyword evidence="4" id="KW-0540">Nuclease</keyword>
<dbReference type="GO" id="GO:0006508">
    <property type="term" value="P:proteolysis"/>
    <property type="evidence" value="ECO:0007669"/>
    <property type="project" value="InterPro"/>
</dbReference>
<dbReference type="SUPFAM" id="SSF56672">
    <property type="entry name" value="DNA/RNA polymerases"/>
    <property type="match status" value="1"/>
</dbReference>
<dbReference type="OrthoDB" id="425619at2759"/>
<evidence type="ECO:0000256" key="5">
    <source>
        <dbReference type="ARBA" id="ARBA00022759"/>
    </source>
</evidence>
<evidence type="ECO:0000256" key="9">
    <source>
        <dbReference type="ARBA" id="ARBA00022908"/>
    </source>
</evidence>
<dbReference type="Pfam" id="PF17919">
    <property type="entry name" value="RT_RNaseH_2"/>
    <property type="match status" value="1"/>
</dbReference>
<dbReference type="InterPro" id="IPR041577">
    <property type="entry name" value="RT_RNaseH_2"/>
</dbReference>
<feature type="compositionally biased region" description="Low complexity" evidence="13">
    <location>
        <begin position="81"/>
        <end position="94"/>
    </location>
</feature>
<gene>
    <name evidence="17" type="ORF">B4U79_07625</name>
</gene>
<feature type="domain" description="CCHC-type" evidence="14">
    <location>
        <begin position="335"/>
        <end position="348"/>
    </location>
</feature>
<accession>A0A3S3RK21</accession>
<dbReference type="InterPro" id="IPR001995">
    <property type="entry name" value="Peptidase_A2_cat"/>
</dbReference>
<dbReference type="GO" id="GO:0004190">
    <property type="term" value="F:aspartic-type endopeptidase activity"/>
    <property type="evidence" value="ECO:0007669"/>
    <property type="project" value="InterPro"/>
</dbReference>
<evidence type="ECO:0000256" key="11">
    <source>
        <dbReference type="ARBA" id="ARBA00023268"/>
    </source>
</evidence>
<dbReference type="PROSITE" id="PS00141">
    <property type="entry name" value="ASP_PROTEASE"/>
    <property type="match status" value="1"/>
</dbReference>
<dbReference type="EC" id="2.7.7.49" evidence="1"/>
<evidence type="ECO:0000313" key="17">
    <source>
        <dbReference type="EMBL" id="RWS00829.1"/>
    </source>
</evidence>
<dbReference type="GO" id="GO:0004519">
    <property type="term" value="F:endonuclease activity"/>
    <property type="evidence" value="ECO:0007669"/>
    <property type="project" value="UniProtKB-KW"/>
</dbReference>
<evidence type="ECO:0000259" key="14">
    <source>
        <dbReference type="PROSITE" id="PS50158"/>
    </source>
</evidence>
<keyword evidence="12" id="KW-0862">Zinc</keyword>
<dbReference type="InterPro" id="IPR041588">
    <property type="entry name" value="Integrase_H2C2"/>
</dbReference>
<dbReference type="PANTHER" id="PTHR37984">
    <property type="entry name" value="PROTEIN CBG26694"/>
    <property type="match status" value="1"/>
</dbReference>
<dbReference type="STRING" id="1965070.A0A3S3RK21"/>
<keyword evidence="8" id="KW-0694">RNA-binding</keyword>
<reference evidence="17 18" key="1">
    <citation type="journal article" date="2018" name="Gigascience">
        <title>Genomes of trombidid mites reveal novel predicted allergens and laterally-transferred genes associated with secondary metabolism.</title>
        <authorList>
            <person name="Dong X."/>
            <person name="Chaisiri K."/>
            <person name="Xia D."/>
            <person name="Armstrong S.D."/>
            <person name="Fang Y."/>
            <person name="Donnelly M.J."/>
            <person name="Kadowaki T."/>
            <person name="McGarry J.W."/>
            <person name="Darby A.C."/>
            <person name="Makepeace B.L."/>
        </authorList>
    </citation>
    <scope>NUCLEOTIDE SEQUENCE [LARGE SCALE GENOMIC DNA]</scope>
    <source>
        <strain evidence="17">UoL-WK</strain>
    </source>
</reference>
<keyword evidence="7" id="KW-0460">Magnesium</keyword>
<protein>
    <recommendedName>
        <fullName evidence="1">RNA-directed DNA polymerase</fullName>
        <ecNumber evidence="1">2.7.7.49</ecNumber>
    </recommendedName>
</protein>
<dbReference type="SUPFAM" id="SSF50630">
    <property type="entry name" value="Acid proteases"/>
    <property type="match status" value="1"/>
</dbReference>
<dbReference type="PROSITE" id="PS50175">
    <property type="entry name" value="ASP_PROT_RETROV"/>
    <property type="match status" value="1"/>
</dbReference>
<evidence type="ECO:0000256" key="4">
    <source>
        <dbReference type="ARBA" id="ARBA00022722"/>
    </source>
</evidence>
<evidence type="ECO:0000259" key="16">
    <source>
        <dbReference type="PROSITE" id="PS50994"/>
    </source>
</evidence>
<feature type="non-terminal residue" evidence="17">
    <location>
        <position position="1222"/>
    </location>
</feature>
<dbReference type="Pfam" id="PF17921">
    <property type="entry name" value="Integrase_H2C2"/>
    <property type="match status" value="1"/>
</dbReference>
<keyword evidence="6" id="KW-0378">Hydrolase</keyword>
<feature type="domain" description="Peptidase A2" evidence="15">
    <location>
        <begin position="429"/>
        <end position="443"/>
    </location>
</feature>
<dbReference type="Pfam" id="PF03732">
    <property type="entry name" value="Retrotrans_gag"/>
    <property type="match status" value="1"/>
</dbReference>
<dbReference type="InterPro" id="IPR005162">
    <property type="entry name" value="Retrotrans_gag_dom"/>
</dbReference>
<dbReference type="InterPro" id="IPR012337">
    <property type="entry name" value="RNaseH-like_sf"/>
</dbReference>
<keyword evidence="3" id="KW-0548">Nucleotidyltransferase</keyword>
<dbReference type="PROSITE" id="PS50994">
    <property type="entry name" value="INTEGRASE"/>
    <property type="match status" value="1"/>
</dbReference>
<dbReference type="SUPFAM" id="SSF53098">
    <property type="entry name" value="Ribonuclease H-like"/>
    <property type="match status" value="1"/>
</dbReference>
<dbReference type="Gene3D" id="1.10.340.70">
    <property type="match status" value="1"/>
</dbReference>
<feature type="region of interest" description="Disordered" evidence="13">
    <location>
        <begin position="78"/>
        <end position="105"/>
    </location>
</feature>
<dbReference type="PANTHER" id="PTHR37984:SF5">
    <property type="entry name" value="PROTEIN NYNRIN-LIKE"/>
    <property type="match status" value="1"/>
</dbReference>
<feature type="region of interest" description="Disordered" evidence="13">
    <location>
        <begin position="359"/>
        <end position="400"/>
    </location>
</feature>
<dbReference type="Proteomes" id="UP000285301">
    <property type="component" value="Unassembled WGS sequence"/>
</dbReference>